<reference evidence="2 3" key="1">
    <citation type="journal article" date="2018" name="PLoS Pathog.">
        <title>Evolution of structural diversity of trichothecenes, a family of toxins produced by plant pathogenic and entomopathogenic fungi.</title>
        <authorList>
            <person name="Proctor R.H."/>
            <person name="McCormick S.P."/>
            <person name="Kim H.S."/>
            <person name="Cardoza R.E."/>
            <person name="Stanley A.M."/>
            <person name="Lindo L."/>
            <person name="Kelly A."/>
            <person name="Brown D.W."/>
            <person name="Lee T."/>
            <person name="Vaughan M.M."/>
            <person name="Alexander N.J."/>
            <person name="Busman M."/>
            <person name="Gutierrez S."/>
        </authorList>
    </citation>
    <scope>NUCLEOTIDE SEQUENCE [LARGE SCALE GENOMIC DNA]</scope>
    <source>
        <strain evidence="2 3">NRRL 13405</strain>
    </source>
</reference>
<dbReference type="Pfam" id="PF06985">
    <property type="entry name" value="HET"/>
    <property type="match status" value="1"/>
</dbReference>
<dbReference type="EMBL" id="PXXK01000036">
    <property type="protein sequence ID" value="RFN53884.1"/>
    <property type="molecule type" value="Genomic_DNA"/>
</dbReference>
<dbReference type="Proteomes" id="UP000265631">
    <property type="component" value="Unassembled WGS sequence"/>
</dbReference>
<feature type="domain" description="Heterokaryon incompatibility" evidence="1">
    <location>
        <begin position="123"/>
        <end position="278"/>
    </location>
</feature>
<dbReference type="PANTHER" id="PTHR33112:SF12">
    <property type="entry name" value="HETEROKARYON INCOMPATIBILITY DOMAIN-CONTAINING PROTEIN"/>
    <property type="match status" value="1"/>
</dbReference>
<dbReference type="InterPro" id="IPR010730">
    <property type="entry name" value="HET"/>
</dbReference>
<evidence type="ECO:0000259" key="1">
    <source>
        <dbReference type="Pfam" id="PF06985"/>
    </source>
</evidence>
<sequence length="673" mass="76309">MSADTINALANDIERLVIHKSPLNMASVISTRMRSGATFSMPRLSVLYLMENPKTTKEISKGKLLDANWIDRDLAGSWKSACDADHVGLCKAFPNRALSSIRPAWLVDVKRQCLVAAPEDCSYIALSYVWGSQSTFNTTESDLIHLQSDGSLSGQLAKPIARTIRDAMGLVEILSEQYLWVDTLCIVQDNQAQKALEIAKMAMIYANASVTLFAADGEHANSGLRGLQGISEPRRMHQTIHRIDKDTMAVMTPVPWASGYEPGNDRSIWESRGWIFQEYFFSRRRLIFNGNCIRWECNSAVWREHVQLPPELDSIVARIVPCSFILEGSTPDLSFFTLILSDYNRKQFTYPEDCLHGFAGISLLFSTQLCGGFVSGLPTAFFDLVLLWEPGGHITRRVAKDLARAIELPSWSWAGWFGYVIFPAEPEYDFIKAKDQSQTIRTQGTIRTRFWKSHETSNSTGTPIHARIFDCKDAANSGQLVYDPSWSKHRVSEDSKPDSYHPSRICRTHFYKHEAFPSLEFWYPIPVLQPEEVVPPVVSPYISSTSQRAWLFCDQKPWKALEGYPLLSLRQSDGTWAGALRPHDDLDISGLRLQDPNEPVELVEIAGGYCSETELNIDEESHPERPKSSHWYEYYTVMWVKWVEGIAYRRGLGRVHRACWEAQRGDPFEFILG</sequence>
<evidence type="ECO:0000313" key="2">
    <source>
        <dbReference type="EMBL" id="RFN53884.1"/>
    </source>
</evidence>
<keyword evidence="3" id="KW-1185">Reference proteome</keyword>
<protein>
    <submittedName>
        <fullName evidence="2">Heterokaryon incompatibility protein</fullName>
    </submittedName>
</protein>
<comment type="caution">
    <text evidence="2">The sequence shown here is derived from an EMBL/GenBank/DDBJ whole genome shotgun (WGS) entry which is preliminary data.</text>
</comment>
<accession>A0A395N173</accession>
<name>A0A395N173_9HYPO</name>
<gene>
    <name evidence="2" type="ORF">FIE12Z_1920</name>
</gene>
<organism evidence="2 3">
    <name type="scientific">Fusarium flagelliforme</name>
    <dbReference type="NCBI Taxonomy" id="2675880"/>
    <lineage>
        <taxon>Eukaryota</taxon>
        <taxon>Fungi</taxon>
        <taxon>Dikarya</taxon>
        <taxon>Ascomycota</taxon>
        <taxon>Pezizomycotina</taxon>
        <taxon>Sordariomycetes</taxon>
        <taxon>Hypocreomycetidae</taxon>
        <taxon>Hypocreales</taxon>
        <taxon>Nectriaceae</taxon>
        <taxon>Fusarium</taxon>
        <taxon>Fusarium incarnatum-equiseti species complex</taxon>
    </lineage>
</organism>
<dbReference type="PANTHER" id="PTHR33112">
    <property type="entry name" value="DOMAIN PROTEIN, PUTATIVE-RELATED"/>
    <property type="match status" value="1"/>
</dbReference>
<dbReference type="STRING" id="2594813.A0A395N173"/>
<dbReference type="AlphaFoldDB" id="A0A395N173"/>
<evidence type="ECO:0000313" key="3">
    <source>
        <dbReference type="Proteomes" id="UP000265631"/>
    </source>
</evidence>
<proteinExistence type="predicted"/>